<comment type="function">
    <text evidence="8">Involved in peptide bond synthesis. Alleviates ribosome stalling that occurs when 3 or more consecutive Pro residues or the sequence PPG is present in a protein, possibly by augmenting the peptidyl transferase activity of the ribosome. Modification of Lys-34 is required for alleviation.</text>
</comment>
<evidence type="ECO:0000259" key="12">
    <source>
        <dbReference type="SMART" id="SM01185"/>
    </source>
</evidence>
<comment type="PTM">
    <text evidence="8">May be beta-lysylated on the epsilon-amino group of Lys-34 by the combined action of EpmA and EpmB, and then hydroxylated on the C5 position of the same residue by EpmC (if this protein is present). Lysylation is critical for the stimulatory effect of EF-P on peptide-bond formation. The lysylation moiety may extend toward the peptidyltransferase center and stabilize the terminal 3-CCA end of the tRNA. Hydroxylation of the C5 position on Lys-34 may allow additional potential stabilizing hydrogen-bond interactions with the P-tRNA.</text>
</comment>
<feature type="modified residue" description="N6-(3,6-diaminohexanoyl)-5-hydroxylysine" evidence="8">
    <location>
        <position position="34"/>
    </location>
</feature>
<dbReference type="Proteomes" id="UP000294404">
    <property type="component" value="Chromosome"/>
</dbReference>
<dbReference type="FunFam" id="2.30.30.30:FF:000003">
    <property type="entry name" value="Elongation factor P"/>
    <property type="match status" value="1"/>
</dbReference>
<dbReference type="SUPFAM" id="SSF50249">
    <property type="entry name" value="Nucleic acid-binding proteins"/>
    <property type="match status" value="2"/>
</dbReference>
<dbReference type="Pfam" id="PF08207">
    <property type="entry name" value="EFP_N"/>
    <property type="match status" value="1"/>
</dbReference>
<dbReference type="InterPro" id="IPR015365">
    <property type="entry name" value="Elong-fact-P_C"/>
</dbReference>
<evidence type="ECO:0000256" key="1">
    <source>
        <dbReference type="ARBA" id="ARBA00004496"/>
    </source>
</evidence>
<accession>A0A451CXA5</accession>
<dbReference type="HAMAP" id="MF_00141">
    <property type="entry name" value="EF_P"/>
    <property type="match status" value="1"/>
</dbReference>
<proteinExistence type="inferred from homology"/>
<feature type="domain" description="Elongation factor P C-terminal" evidence="11">
    <location>
        <begin position="131"/>
        <end position="186"/>
    </location>
</feature>
<dbReference type="GO" id="GO:0043043">
    <property type="term" value="P:peptide biosynthetic process"/>
    <property type="evidence" value="ECO:0007669"/>
    <property type="project" value="InterPro"/>
</dbReference>
<dbReference type="CDD" id="cd05794">
    <property type="entry name" value="S1_EF-P_repeat_2"/>
    <property type="match status" value="1"/>
</dbReference>
<dbReference type="NCBIfam" id="TIGR00038">
    <property type="entry name" value="efp"/>
    <property type="match status" value="1"/>
</dbReference>
<dbReference type="PANTHER" id="PTHR30053:SF12">
    <property type="entry name" value="ELONGATION FACTOR P (EF-P) FAMILY PROTEIN"/>
    <property type="match status" value="1"/>
</dbReference>
<dbReference type="UniPathway" id="UPA00345"/>
<evidence type="ECO:0000256" key="2">
    <source>
        <dbReference type="ARBA" id="ARBA00004815"/>
    </source>
</evidence>
<dbReference type="RefSeq" id="WP_232036802.1">
    <property type="nucleotide sequence ID" value="NZ_LR217695.1"/>
</dbReference>
<dbReference type="InterPro" id="IPR014722">
    <property type="entry name" value="Rib_uL2_dom2"/>
</dbReference>
<sequence>MTAYSGNSLKSGIKILIDNDPYEIQYSEFIKPGKGQAFVRIKLKQLITGKLLNRTVKATDIFYSIDIKEIHAVYLYTNKSIWVFMNKENFEHIEVLYKFLNGVDKWLINTSKCKITLWNNSPIAVNINNFIHLRVNNTDIEVQGDTINSSNKLVTVETGAIVRVPLFVKKDDVIKIDTRNGKYISRVFCS</sequence>
<dbReference type="FunFam" id="2.40.50.140:FF:000004">
    <property type="entry name" value="Elongation factor P"/>
    <property type="match status" value="1"/>
</dbReference>
<dbReference type="GO" id="GO:0005829">
    <property type="term" value="C:cytosol"/>
    <property type="evidence" value="ECO:0007669"/>
    <property type="project" value="UniProtKB-ARBA"/>
</dbReference>
<comment type="subcellular location">
    <subcellularLocation>
        <location evidence="1 8">Cytoplasm</location>
    </subcellularLocation>
</comment>
<dbReference type="InterPro" id="IPR013185">
    <property type="entry name" value="Transl_elong_KOW-like"/>
</dbReference>
<dbReference type="PROSITE" id="PS01275">
    <property type="entry name" value="EFP"/>
    <property type="match status" value="1"/>
</dbReference>
<dbReference type="InterPro" id="IPR008991">
    <property type="entry name" value="Translation_prot_SH3-like_sf"/>
</dbReference>
<evidence type="ECO:0000256" key="9">
    <source>
        <dbReference type="NCBIfam" id="TIGR00038"/>
    </source>
</evidence>
<reference evidence="13 14" key="1">
    <citation type="submission" date="2019-02" db="EMBL/GenBank/DDBJ databases">
        <authorList>
            <person name="Manzano-Marin A."/>
            <person name="Manzano-Marin A."/>
        </authorList>
    </citation>
    <scope>NUCLEOTIDE SEQUENCE [LARGE SCALE GENOMIC DNA]</scope>
    <source>
        <strain evidence="13 14">BuCicuneomaculata</strain>
    </source>
</reference>
<dbReference type="InterPro" id="IPR020599">
    <property type="entry name" value="Transl_elong_fac_P/YeiP"/>
</dbReference>
<dbReference type="InterPro" id="IPR001059">
    <property type="entry name" value="Transl_elong_P/YeiP_cen"/>
</dbReference>
<dbReference type="GO" id="GO:0003746">
    <property type="term" value="F:translation elongation factor activity"/>
    <property type="evidence" value="ECO:0007669"/>
    <property type="project" value="UniProtKB-UniRule"/>
</dbReference>
<evidence type="ECO:0000256" key="8">
    <source>
        <dbReference type="HAMAP-Rule" id="MF_00141"/>
    </source>
</evidence>
<keyword evidence="5 8" id="KW-0251">Elongation factor</keyword>
<dbReference type="PIRSF" id="PIRSF005901">
    <property type="entry name" value="EF-P"/>
    <property type="match status" value="1"/>
</dbReference>
<evidence type="ECO:0000256" key="6">
    <source>
        <dbReference type="ARBA" id="ARBA00022917"/>
    </source>
</evidence>
<comment type="similarity">
    <text evidence="3 8 10">Belongs to the elongation factor P family.</text>
</comment>
<evidence type="ECO:0000259" key="11">
    <source>
        <dbReference type="SMART" id="SM00841"/>
    </source>
</evidence>
<dbReference type="InterPro" id="IPR012340">
    <property type="entry name" value="NA-bd_OB-fold"/>
</dbReference>
<evidence type="ECO:0000313" key="14">
    <source>
        <dbReference type="Proteomes" id="UP000294404"/>
    </source>
</evidence>
<keyword evidence="7 8" id="KW-0379">Hydroxylation</keyword>
<dbReference type="SUPFAM" id="SSF50104">
    <property type="entry name" value="Translation proteins SH3-like domain"/>
    <property type="match status" value="1"/>
</dbReference>
<evidence type="ECO:0000256" key="3">
    <source>
        <dbReference type="ARBA" id="ARBA00009479"/>
    </source>
</evidence>
<evidence type="ECO:0000313" key="13">
    <source>
        <dbReference type="EMBL" id="VFP77997.1"/>
    </source>
</evidence>
<dbReference type="EMBL" id="LR217695">
    <property type="protein sequence ID" value="VFP77997.1"/>
    <property type="molecule type" value="Genomic_DNA"/>
</dbReference>
<evidence type="ECO:0000256" key="7">
    <source>
        <dbReference type="ARBA" id="ARBA00023278"/>
    </source>
</evidence>
<dbReference type="InterPro" id="IPR011768">
    <property type="entry name" value="Transl_elongation_fac_P"/>
</dbReference>
<protein>
    <recommendedName>
        <fullName evidence="8 9">Elongation factor P</fullName>
        <shortName evidence="8">EF-P</shortName>
    </recommendedName>
</protein>
<dbReference type="Gene3D" id="2.30.30.30">
    <property type="match status" value="1"/>
</dbReference>
<evidence type="ECO:0000256" key="10">
    <source>
        <dbReference type="RuleBase" id="RU004389"/>
    </source>
</evidence>
<gene>
    <name evidence="8 13" type="primary">efp</name>
    <name evidence="13" type="ORF">BUCICUMA2628_012</name>
</gene>
<dbReference type="AlphaFoldDB" id="A0A451CXA5"/>
<comment type="pathway">
    <text evidence="2 8">Protein biosynthesis; polypeptide chain elongation.</text>
</comment>
<dbReference type="SMART" id="SM00841">
    <property type="entry name" value="Elong-fact-P_C"/>
    <property type="match status" value="1"/>
</dbReference>
<keyword evidence="6 8" id="KW-0648">Protein biosynthesis</keyword>
<feature type="domain" description="Translation elongation factor P/YeiP central" evidence="12">
    <location>
        <begin position="69"/>
        <end position="123"/>
    </location>
</feature>
<evidence type="ECO:0000256" key="4">
    <source>
        <dbReference type="ARBA" id="ARBA00022490"/>
    </source>
</evidence>
<dbReference type="PANTHER" id="PTHR30053">
    <property type="entry name" value="ELONGATION FACTOR P"/>
    <property type="match status" value="1"/>
</dbReference>
<dbReference type="Pfam" id="PF01132">
    <property type="entry name" value="EFP"/>
    <property type="match status" value="1"/>
</dbReference>
<dbReference type="InterPro" id="IPR013852">
    <property type="entry name" value="Transl_elong_P/YeiP_CS"/>
</dbReference>
<dbReference type="Pfam" id="PF09285">
    <property type="entry name" value="Elong-fact-P_C"/>
    <property type="match status" value="1"/>
</dbReference>
<dbReference type="SMART" id="SM01185">
    <property type="entry name" value="EFP"/>
    <property type="match status" value="1"/>
</dbReference>
<dbReference type="NCBIfam" id="NF001810">
    <property type="entry name" value="PRK00529.1"/>
    <property type="match status" value="1"/>
</dbReference>
<name>A0A451CXA5_9GAMM</name>
<dbReference type="Gene3D" id="2.40.50.140">
    <property type="entry name" value="Nucleic acid-binding proteins"/>
    <property type="match status" value="2"/>
</dbReference>
<evidence type="ECO:0000256" key="5">
    <source>
        <dbReference type="ARBA" id="ARBA00022768"/>
    </source>
</evidence>
<organism evidence="13 14">
    <name type="scientific">Buchnera aphidicola</name>
    <name type="common">Cinara cuneomaculata</name>
    <dbReference type="NCBI Taxonomy" id="1660040"/>
    <lineage>
        <taxon>Bacteria</taxon>
        <taxon>Pseudomonadati</taxon>
        <taxon>Pseudomonadota</taxon>
        <taxon>Gammaproteobacteria</taxon>
        <taxon>Enterobacterales</taxon>
        <taxon>Erwiniaceae</taxon>
        <taxon>Buchnera</taxon>
    </lineage>
</organism>
<keyword evidence="4 8" id="KW-0963">Cytoplasm</keyword>